<feature type="transmembrane region" description="Helical" evidence="5">
    <location>
        <begin position="114"/>
        <end position="136"/>
    </location>
</feature>
<feature type="chain" id="PRO_5040363957" evidence="6">
    <location>
        <begin position="17"/>
        <end position="466"/>
    </location>
</feature>
<dbReference type="SUPFAM" id="SSF103473">
    <property type="entry name" value="MFS general substrate transporter"/>
    <property type="match status" value="1"/>
</dbReference>
<feature type="transmembrane region" description="Helical" evidence="5">
    <location>
        <begin position="280"/>
        <end position="297"/>
    </location>
</feature>
<keyword evidence="4 5" id="KW-0472">Membrane</keyword>
<feature type="transmembrane region" description="Helical" evidence="5">
    <location>
        <begin position="416"/>
        <end position="439"/>
    </location>
</feature>
<evidence type="ECO:0000256" key="5">
    <source>
        <dbReference type="SAM" id="Phobius"/>
    </source>
</evidence>
<organism evidence="8 9">
    <name type="scientific">Rhizodiscina lignyota</name>
    <dbReference type="NCBI Taxonomy" id="1504668"/>
    <lineage>
        <taxon>Eukaryota</taxon>
        <taxon>Fungi</taxon>
        <taxon>Dikarya</taxon>
        <taxon>Ascomycota</taxon>
        <taxon>Pezizomycotina</taxon>
        <taxon>Dothideomycetes</taxon>
        <taxon>Pleosporomycetidae</taxon>
        <taxon>Aulographales</taxon>
        <taxon>Rhizodiscinaceae</taxon>
        <taxon>Rhizodiscina</taxon>
    </lineage>
</organism>
<dbReference type="GO" id="GO:0016020">
    <property type="term" value="C:membrane"/>
    <property type="evidence" value="ECO:0007669"/>
    <property type="project" value="UniProtKB-SubCell"/>
</dbReference>
<comment type="caution">
    <text evidence="8">The sequence shown here is derived from an EMBL/GenBank/DDBJ whole genome shotgun (WGS) entry which is preliminary data.</text>
</comment>
<dbReference type="InterPro" id="IPR020846">
    <property type="entry name" value="MFS_dom"/>
</dbReference>
<evidence type="ECO:0000256" key="2">
    <source>
        <dbReference type="ARBA" id="ARBA00022692"/>
    </source>
</evidence>
<keyword evidence="2 5" id="KW-0812">Transmembrane</keyword>
<dbReference type="InterPro" id="IPR036259">
    <property type="entry name" value="MFS_trans_sf"/>
</dbReference>
<dbReference type="Gene3D" id="1.20.1250.20">
    <property type="entry name" value="MFS general substrate transporter like domains"/>
    <property type="match status" value="1"/>
</dbReference>
<feature type="transmembrane region" description="Helical" evidence="5">
    <location>
        <begin position="180"/>
        <end position="202"/>
    </location>
</feature>
<evidence type="ECO:0000259" key="7">
    <source>
        <dbReference type="PROSITE" id="PS50850"/>
    </source>
</evidence>
<proteinExistence type="predicted"/>
<evidence type="ECO:0000256" key="4">
    <source>
        <dbReference type="ARBA" id="ARBA00023136"/>
    </source>
</evidence>
<name>A0A9P4M037_9PEZI</name>
<protein>
    <submittedName>
        <fullName evidence="8">MFS general substrate transporter</fullName>
    </submittedName>
</protein>
<comment type="subcellular location">
    <subcellularLocation>
        <location evidence="1">Membrane</location>
        <topology evidence="1">Multi-pass membrane protein</topology>
    </subcellularLocation>
</comment>
<keyword evidence="9" id="KW-1185">Reference proteome</keyword>
<feature type="signal peptide" evidence="6">
    <location>
        <begin position="1"/>
        <end position="16"/>
    </location>
</feature>
<evidence type="ECO:0000256" key="3">
    <source>
        <dbReference type="ARBA" id="ARBA00022989"/>
    </source>
</evidence>
<dbReference type="InterPro" id="IPR011701">
    <property type="entry name" value="MFS"/>
</dbReference>
<feature type="non-terminal residue" evidence="8">
    <location>
        <position position="466"/>
    </location>
</feature>
<evidence type="ECO:0000256" key="1">
    <source>
        <dbReference type="ARBA" id="ARBA00004141"/>
    </source>
</evidence>
<sequence>IVLILLAFFILAIGLGDELIQPAQTRVFEAIICRKFYDVHDPSVISPGEHNGWWDDGSKRGVLLGIHEKWCKVPQVQGELAMLKGWDTGLGSIGSLFLAIPWGWFADCYGRKPLVVMLSVAFWLKAVWMQLVSYFWQTFEIKLVWVSALHSLLGGSSAVASAVVFTVVTDVTTETERTAAYFRIGAASMTAMFVSPPISSFLMDRNPWIAMLIGLGIMIIPIPCTLLLPETLKYKPAPPPTAVSSTPEIEPDDPIWKRYFKAAWHVIHDSFAFLSSDLRLFFLVTAFMLHMLFIVGIKDVLLQFGSIRYDLSLAKSTLLLSIRAGLNLVLMLFVLPAFSNYLNCRPAFSVHPTTVDLILARASVTLQAIGFFILALAVNLPWFIIGLLLNTSGWGLMVYVRSLAISMVEPHAVARLYALMSVMDTVGMMVGSPSLAGLFEAGVNWGGLWTGLPFLMCAILAAVVGI</sequence>
<dbReference type="Proteomes" id="UP000799772">
    <property type="component" value="Unassembled WGS sequence"/>
</dbReference>
<dbReference type="PROSITE" id="PS50850">
    <property type="entry name" value="MFS"/>
    <property type="match status" value="1"/>
</dbReference>
<keyword evidence="6" id="KW-0732">Signal</keyword>
<feature type="transmembrane region" description="Helical" evidence="5">
    <location>
        <begin position="358"/>
        <end position="377"/>
    </location>
</feature>
<dbReference type="OrthoDB" id="194139at2759"/>
<feature type="domain" description="Major facilitator superfamily (MFS) profile" evidence="7">
    <location>
        <begin position="2"/>
        <end position="466"/>
    </location>
</feature>
<feature type="transmembrane region" description="Helical" evidence="5">
    <location>
        <begin position="208"/>
        <end position="228"/>
    </location>
</feature>
<evidence type="ECO:0000256" key="6">
    <source>
        <dbReference type="SAM" id="SignalP"/>
    </source>
</evidence>
<feature type="transmembrane region" description="Helical" evidence="5">
    <location>
        <begin position="148"/>
        <end position="168"/>
    </location>
</feature>
<feature type="non-terminal residue" evidence="8">
    <location>
        <position position="1"/>
    </location>
</feature>
<feature type="transmembrane region" description="Helical" evidence="5">
    <location>
        <begin position="317"/>
        <end position="338"/>
    </location>
</feature>
<dbReference type="PANTHER" id="PTHR23507">
    <property type="entry name" value="ZGC:174356"/>
    <property type="match status" value="1"/>
</dbReference>
<feature type="transmembrane region" description="Helical" evidence="5">
    <location>
        <begin position="383"/>
        <end position="404"/>
    </location>
</feature>
<reference evidence="8" key="1">
    <citation type="journal article" date="2020" name="Stud. Mycol.">
        <title>101 Dothideomycetes genomes: a test case for predicting lifestyles and emergence of pathogens.</title>
        <authorList>
            <person name="Haridas S."/>
            <person name="Albert R."/>
            <person name="Binder M."/>
            <person name="Bloem J."/>
            <person name="Labutti K."/>
            <person name="Salamov A."/>
            <person name="Andreopoulos B."/>
            <person name="Baker S."/>
            <person name="Barry K."/>
            <person name="Bills G."/>
            <person name="Bluhm B."/>
            <person name="Cannon C."/>
            <person name="Castanera R."/>
            <person name="Culley D."/>
            <person name="Daum C."/>
            <person name="Ezra D."/>
            <person name="Gonzalez J."/>
            <person name="Henrissat B."/>
            <person name="Kuo A."/>
            <person name="Liang C."/>
            <person name="Lipzen A."/>
            <person name="Lutzoni F."/>
            <person name="Magnuson J."/>
            <person name="Mondo S."/>
            <person name="Nolan M."/>
            <person name="Ohm R."/>
            <person name="Pangilinan J."/>
            <person name="Park H.-J."/>
            <person name="Ramirez L."/>
            <person name="Alfaro M."/>
            <person name="Sun H."/>
            <person name="Tritt A."/>
            <person name="Yoshinaga Y."/>
            <person name="Zwiers L.-H."/>
            <person name="Turgeon B."/>
            <person name="Goodwin S."/>
            <person name="Spatafora J."/>
            <person name="Crous P."/>
            <person name="Grigoriev I."/>
        </authorList>
    </citation>
    <scope>NUCLEOTIDE SEQUENCE</scope>
    <source>
        <strain evidence="8">CBS 133067</strain>
    </source>
</reference>
<dbReference type="Pfam" id="PF07690">
    <property type="entry name" value="MFS_1"/>
    <property type="match status" value="1"/>
</dbReference>
<evidence type="ECO:0000313" key="8">
    <source>
        <dbReference type="EMBL" id="KAF2093221.1"/>
    </source>
</evidence>
<dbReference type="EMBL" id="ML978139">
    <property type="protein sequence ID" value="KAF2093221.1"/>
    <property type="molecule type" value="Genomic_DNA"/>
</dbReference>
<evidence type="ECO:0000313" key="9">
    <source>
        <dbReference type="Proteomes" id="UP000799772"/>
    </source>
</evidence>
<feature type="transmembrane region" description="Helical" evidence="5">
    <location>
        <begin position="89"/>
        <end position="107"/>
    </location>
</feature>
<dbReference type="GO" id="GO:0022857">
    <property type="term" value="F:transmembrane transporter activity"/>
    <property type="evidence" value="ECO:0007669"/>
    <property type="project" value="InterPro"/>
</dbReference>
<feature type="transmembrane region" description="Helical" evidence="5">
    <location>
        <begin position="445"/>
        <end position="464"/>
    </location>
</feature>
<dbReference type="AlphaFoldDB" id="A0A9P4M037"/>
<gene>
    <name evidence="8" type="ORF">NA57DRAFT_23330</name>
</gene>
<dbReference type="PANTHER" id="PTHR23507:SF1">
    <property type="entry name" value="FI18259P1-RELATED"/>
    <property type="match status" value="1"/>
</dbReference>
<keyword evidence="3 5" id="KW-1133">Transmembrane helix</keyword>
<accession>A0A9P4M037</accession>